<dbReference type="SMART" id="SM01390">
    <property type="entry name" value="Ribosomal_S4"/>
    <property type="match status" value="1"/>
</dbReference>
<dbReference type="SMART" id="SM00363">
    <property type="entry name" value="S4"/>
    <property type="match status" value="1"/>
</dbReference>
<dbReference type="Pfam" id="PF01479">
    <property type="entry name" value="S4"/>
    <property type="match status" value="1"/>
</dbReference>
<feature type="domain" description="RNA-binding S4" evidence="8">
    <location>
        <begin position="98"/>
        <end position="162"/>
    </location>
</feature>
<name>A0ABX7Q044_9BACT</name>
<dbReference type="InterPro" id="IPR005709">
    <property type="entry name" value="Ribosomal_uS4_bac-type"/>
</dbReference>
<protein>
    <recommendedName>
        <fullName evidence="6 7">Small ribosomal subunit protein uS4</fullName>
    </recommendedName>
</protein>
<comment type="similarity">
    <text evidence="1 7">Belongs to the universal ribosomal protein uS4 family.</text>
</comment>
<comment type="subunit">
    <text evidence="7">Part of the 30S ribosomal subunit. Contacts protein S5. The interaction surface between S4 and S5 is involved in control of translational fidelity.</text>
</comment>
<dbReference type="InterPro" id="IPR036986">
    <property type="entry name" value="S4_RNA-bd_sf"/>
</dbReference>
<accession>A0ABX7Q044</accession>
<proteinExistence type="inferred from homology"/>
<evidence type="ECO:0000256" key="3">
    <source>
        <dbReference type="ARBA" id="ARBA00022884"/>
    </source>
</evidence>
<dbReference type="InterPro" id="IPR002942">
    <property type="entry name" value="S4_RNA-bd"/>
</dbReference>
<dbReference type="NCBIfam" id="NF003717">
    <property type="entry name" value="PRK05327.1"/>
    <property type="match status" value="1"/>
</dbReference>
<dbReference type="RefSeq" id="WP_207161884.1">
    <property type="nucleotide sequence ID" value="NZ_CP071382.1"/>
</dbReference>
<evidence type="ECO:0000256" key="4">
    <source>
        <dbReference type="ARBA" id="ARBA00022980"/>
    </source>
</evidence>
<keyword evidence="3 7" id="KW-0694">RNA-binding</keyword>
<evidence type="ECO:0000256" key="6">
    <source>
        <dbReference type="ARBA" id="ARBA00035254"/>
    </source>
</evidence>
<keyword evidence="4 7" id="KW-0689">Ribosomal protein</keyword>
<keyword evidence="2 7" id="KW-0699">rRNA-binding</keyword>
<feature type="domain" description="Small ribosomal subunit protein uS4 N-terminal" evidence="9">
    <location>
        <begin position="3"/>
        <end position="97"/>
    </location>
</feature>
<dbReference type="HAMAP" id="MF_01306_B">
    <property type="entry name" value="Ribosomal_uS4_B"/>
    <property type="match status" value="1"/>
</dbReference>
<dbReference type="Gene3D" id="3.10.290.10">
    <property type="entry name" value="RNA-binding S4 domain"/>
    <property type="match status" value="1"/>
</dbReference>
<sequence>MARYTGPSCRLCRRENIELFLKGERCYTDKCAIKRRNYPPGQHGQGRPKVSNYGIQLREKQKVRRIYGVLEKQFRGYFEEADRKKGVTGENLLSLLERRFDNVVYRLGFASSRTEARILVRHNHFTLNGRKANIPSIQLKAGDVIELKEKSRKIACISESLDAVVRRGIPQWLELDKDNFKGVVKLLPSREDIAMPIQEQLIVELYSK</sequence>
<dbReference type="InterPro" id="IPR022801">
    <property type="entry name" value="Ribosomal_uS4"/>
</dbReference>
<dbReference type="PROSITE" id="PS50889">
    <property type="entry name" value="S4"/>
    <property type="match status" value="1"/>
</dbReference>
<dbReference type="SUPFAM" id="SSF55174">
    <property type="entry name" value="Alpha-L RNA-binding motif"/>
    <property type="match status" value="1"/>
</dbReference>
<organism evidence="10 11">
    <name type="scientific">Geobacter benzoatilyticus</name>
    <dbReference type="NCBI Taxonomy" id="2815309"/>
    <lineage>
        <taxon>Bacteria</taxon>
        <taxon>Pseudomonadati</taxon>
        <taxon>Thermodesulfobacteriota</taxon>
        <taxon>Desulfuromonadia</taxon>
        <taxon>Geobacterales</taxon>
        <taxon>Geobacteraceae</taxon>
        <taxon>Geobacter</taxon>
    </lineage>
</organism>
<dbReference type="InterPro" id="IPR001912">
    <property type="entry name" value="Ribosomal_uS4_N"/>
</dbReference>
<reference evidence="10 11" key="1">
    <citation type="submission" date="2021-03" db="EMBL/GenBank/DDBJ databases">
        <title>Geobacter metallireducens gen. nov. sp. nov., a microorganism capable of coupling the complete oxidation of organic compounds to the reduction of iron and other metals.</title>
        <authorList>
            <person name="Li Y."/>
        </authorList>
    </citation>
    <scope>NUCLEOTIDE SEQUENCE [LARGE SCALE GENOMIC DNA]</scope>
    <source>
        <strain evidence="10 11">Jerry-YX</strain>
    </source>
</reference>
<dbReference type="PANTHER" id="PTHR11831:SF4">
    <property type="entry name" value="SMALL RIBOSOMAL SUBUNIT PROTEIN US4M"/>
    <property type="match status" value="1"/>
</dbReference>
<dbReference type="CDD" id="cd00165">
    <property type="entry name" value="S4"/>
    <property type="match status" value="1"/>
</dbReference>
<evidence type="ECO:0000259" key="9">
    <source>
        <dbReference type="SMART" id="SM01390"/>
    </source>
</evidence>
<dbReference type="Proteomes" id="UP000663651">
    <property type="component" value="Chromosome"/>
</dbReference>
<dbReference type="PANTHER" id="PTHR11831">
    <property type="entry name" value="30S 40S RIBOSOMAL PROTEIN"/>
    <property type="match status" value="1"/>
</dbReference>
<gene>
    <name evidence="7 10" type="primary">rpsD</name>
    <name evidence="10" type="ORF">JZM60_08890</name>
</gene>
<comment type="function">
    <text evidence="7">One of the primary rRNA binding proteins, it binds directly to 16S rRNA where it nucleates assembly of the body of the 30S subunit.</text>
</comment>
<keyword evidence="11" id="KW-1185">Reference proteome</keyword>
<evidence type="ECO:0000256" key="2">
    <source>
        <dbReference type="ARBA" id="ARBA00022730"/>
    </source>
</evidence>
<evidence type="ECO:0000313" key="11">
    <source>
        <dbReference type="Proteomes" id="UP000663651"/>
    </source>
</evidence>
<evidence type="ECO:0000256" key="1">
    <source>
        <dbReference type="ARBA" id="ARBA00007465"/>
    </source>
</evidence>
<dbReference type="EMBL" id="CP071382">
    <property type="protein sequence ID" value="QSV44298.1"/>
    <property type="molecule type" value="Genomic_DNA"/>
</dbReference>
<evidence type="ECO:0000313" key="10">
    <source>
        <dbReference type="EMBL" id="QSV44298.1"/>
    </source>
</evidence>
<dbReference type="Gene3D" id="1.10.1050.10">
    <property type="entry name" value="Ribosomal Protein S4 Delta 41, Chain A, domain 1"/>
    <property type="match status" value="1"/>
</dbReference>
<dbReference type="Pfam" id="PF00163">
    <property type="entry name" value="Ribosomal_S4"/>
    <property type="match status" value="1"/>
</dbReference>
<evidence type="ECO:0000259" key="8">
    <source>
        <dbReference type="SMART" id="SM00363"/>
    </source>
</evidence>
<comment type="function">
    <text evidence="7">With S5 and S12 plays an important role in translational accuracy.</text>
</comment>
<dbReference type="NCBIfam" id="TIGR01017">
    <property type="entry name" value="rpsD_bact"/>
    <property type="match status" value="1"/>
</dbReference>
<evidence type="ECO:0000256" key="7">
    <source>
        <dbReference type="HAMAP-Rule" id="MF_01306"/>
    </source>
</evidence>
<dbReference type="GO" id="GO:0005840">
    <property type="term" value="C:ribosome"/>
    <property type="evidence" value="ECO:0007669"/>
    <property type="project" value="UniProtKB-KW"/>
</dbReference>
<keyword evidence="5 7" id="KW-0687">Ribonucleoprotein</keyword>
<evidence type="ECO:0000256" key="5">
    <source>
        <dbReference type="ARBA" id="ARBA00023274"/>
    </source>
</evidence>